<organism evidence="1 2">
    <name type="scientific">Nocardiopsis tropica</name>
    <dbReference type="NCBI Taxonomy" id="109330"/>
    <lineage>
        <taxon>Bacteria</taxon>
        <taxon>Bacillati</taxon>
        <taxon>Actinomycetota</taxon>
        <taxon>Actinomycetes</taxon>
        <taxon>Streptosporangiales</taxon>
        <taxon>Nocardiopsidaceae</taxon>
        <taxon>Nocardiopsis</taxon>
    </lineage>
</organism>
<dbReference type="Proteomes" id="UP001432401">
    <property type="component" value="Unassembled WGS sequence"/>
</dbReference>
<evidence type="ECO:0000313" key="2">
    <source>
        <dbReference type="Proteomes" id="UP001432401"/>
    </source>
</evidence>
<dbReference type="EMBL" id="JBEQNB010000006">
    <property type="protein sequence ID" value="MES0834648.1"/>
    <property type="molecule type" value="Genomic_DNA"/>
</dbReference>
<dbReference type="RefSeq" id="WP_352983759.1">
    <property type="nucleotide sequence ID" value="NZ_JBEQNA010000006.1"/>
</dbReference>
<proteinExistence type="predicted"/>
<protein>
    <submittedName>
        <fullName evidence="1">Uncharacterized protein</fullName>
    </submittedName>
</protein>
<comment type="caution">
    <text evidence="1">The sequence shown here is derived from an EMBL/GenBank/DDBJ whole genome shotgun (WGS) entry which is preliminary data.</text>
</comment>
<evidence type="ECO:0000313" key="1">
    <source>
        <dbReference type="EMBL" id="MES0834648.1"/>
    </source>
</evidence>
<keyword evidence="2" id="KW-1185">Reference proteome</keyword>
<accession>A0ABV1ZU73</accession>
<reference evidence="1 2" key="1">
    <citation type="submission" date="2024-06" db="EMBL/GenBank/DDBJ databases">
        <authorList>
            <person name="Bataeva Y.V."/>
            <person name="Grigorian L.N."/>
            <person name="Solomentsev V.I."/>
        </authorList>
    </citation>
    <scope>NUCLEOTIDE SEQUENCE [LARGE SCALE GENOMIC DNA]</scope>
    <source>
        <strain evidence="2">SCPM-O-B-12605 (RCAM04882)</strain>
    </source>
</reference>
<name>A0ABV1ZU73_9ACTN</name>
<sequence length="168" mass="18539">MSECVETAARVGAIRWNTRPLRRRSQARLVQEYLRRSALWRLELGCGGWPFFDIAHLVDPGVRASEDVVAGATAALPDFATFYVRRTVEWALHFAALTDAGTPLPDLPDPFAPLLRVYERGDGVNYTPAGFIEVDGLSVPRGKADRYSGIRPLEGLDEESLLAIDRAG</sequence>
<gene>
    <name evidence="1" type="ORF">ABUK86_12760</name>
</gene>